<dbReference type="KEGG" id="elm:ELI_0264"/>
<protein>
    <submittedName>
        <fullName evidence="1">Uncharacterized protein</fullName>
    </submittedName>
</protein>
<dbReference type="Proteomes" id="UP000006873">
    <property type="component" value="Chromosome"/>
</dbReference>
<evidence type="ECO:0000313" key="2">
    <source>
        <dbReference type="Proteomes" id="UP000006873"/>
    </source>
</evidence>
<name>E3GHZ8_9FIRM</name>
<dbReference type="AlphaFoldDB" id="E3GHZ8"/>
<accession>E3GHZ8</accession>
<reference key="1">
    <citation type="submission" date="2010-09" db="EMBL/GenBank/DDBJ databases">
        <authorList>
            <person name="Roh H."/>
            <person name="Ko H.-J."/>
            <person name="Kim D."/>
            <person name="Choi D.G."/>
            <person name="Park S."/>
            <person name="Kim S."/>
            <person name="Kim K.H."/>
            <person name="Chang I.S."/>
            <person name="Choi I.-G."/>
        </authorList>
    </citation>
    <scope>NUCLEOTIDE SEQUENCE</scope>
    <source>
        <strain>KIST612</strain>
    </source>
</reference>
<keyword evidence="2" id="KW-1185">Reference proteome</keyword>
<gene>
    <name evidence="1" type="ordered locus">ELI_0264</name>
</gene>
<dbReference type="EMBL" id="CP002273">
    <property type="protein sequence ID" value="ADO35283.1"/>
    <property type="molecule type" value="Genomic_DNA"/>
</dbReference>
<proteinExistence type="predicted"/>
<sequence>MFNVNYGVNAIFQIKMAPNKILPIYCQVLYFYIQNEFVFVK</sequence>
<reference evidence="1 2" key="2">
    <citation type="journal article" date="2011" name="J. Bacteriol.">
        <title>Complete genome sequence of a carbon monoxide-utilizing acetogen, Eubacterium limosum KIST612.</title>
        <authorList>
            <person name="Roh H."/>
            <person name="Ko H.J."/>
            <person name="Kim D."/>
            <person name="Choi D.G."/>
            <person name="Park S."/>
            <person name="Kim S."/>
            <person name="Chang I.S."/>
            <person name="Choi I.G."/>
        </authorList>
    </citation>
    <scope>NUCLEOTIDE SEQUENCE [LARGE SCALE GENOMIC DNA]</scope>
    <source>
        <strain evidence="1 2">KIST612</strain>
    </source>
</reference>
<organism evidence="1 2">
    <name type="scientific">Eubacterium callanderi</name>
    <dbReference type="NCBI Taxonomy" id="53442"/>
    <lineage>
        <taxon>Bacteria</taxon>
        <taxon>Bacillati</taxon>
        <taxon>Bacillota</taxon>
        <taxon>Clostridia</taxon>
        <taxon>Eubacteriales</taxon>
        <taxon>Eubacteriaceae</taxon>
        <taxon>Eubacterium</taxon>
    </lineage>
</organism>
<evidence type="ECO:0000313" key="1">
    <source>
        <dbReference type="EMBL" id="ADO35283.1"/>
    </source>
</evidence>
<dbReference type="HOGENOM" id="CLU_3270205_0_0_9"/>